<keyword evidence="8" id="KW-0133">Cell shape</keyword>
<keyword evidence="5" id="KW-0645">Protease</keyword>
<accession>A0A7Y2E9Y7</accession>
<keyword evidence="4" id="KW-0997">Cell inner membrane</keyword>
<dbReference type="SUPFAM" id="SSF56519">
    <property type="entry name" value="Penicillin binding protein dimerisation domain"/>
    <property type="match status" value="1"/>
</dbReference>
<sequence length="628" mass="69586">MRRRSSSSPNDRQGRAVVFGVLGLIVFSVLVGRLFTLQMVHGERALVLSEKNWLKPEPIPGRRGRILDRSGKILADVVPSFSIVFDPQHEAFKKKSEYKEQVLNELAVLLNHDPKQYEDAIYRNRGRSYHPIRIHRGANEEEVSRVEENRPNLPGVSVEVDSERFYPHGSLAAHTLGYLREVNEKDLKKDETGHYRPGSKIGRAGLERVYEKELRGTDGVKFIEVNVRGRRSQAYIEAEPVPPEEGSDIRLTLDLDLQKATELALDNAPFDGDGQPPVLSGAAIVLDVRTGDVLAVASRPAYDPNVFSRSMSHAEAGYLFGSSRPMFNRAVQGKYPPASTFKPVVMYGVLDAKLTVPSDDYVYCSGRHKYGNRVFRCWKRTGHGHMNSFDSMAQSCDTYFYKAAEIMGVTGIRAVSERFRVYEKTGIDLPGEKAGLVPTPKWYDENYGSWSRGVALNLSIGQGEIEMTPLQMVTLTAAVANKGKRPKPHLLAEVNGVQAEIEFNEPLELDERIMRTIREALEFTVTDGTAKVVNFEEVKVAAKTGTAENSRGEDHAAFVAYAPADNPEIALVVYLEHWGHGGAAAGPVGRDILMAYFGIEPEPDPEAMPAPASAESQPEVLAGESYEE</sequence>
<dbReference type="Gene3D" id="3.40.710.10">
    <property type="entry name" value="DD-peptidase/beta-lactamase superfamily"/>
    <property type="match status" value="1"/>
</dbReference>
<dbReference type="GO" id="GO:0005886">
    <property type="term" value="C:plasma membrane"/>
    <property type="evidence" value="ECO:0007669"/>
    <property type="project" value="UniProtKB-SubCell"/>
</dbReference>
<keyword evidence="6 14" id="KW-0812">Transmembrane</keyword>
<dbReference type="AlphaFoldDB" id="A0A7Y2E9Y7"/>
<dbReference type="GO" id="GO:0009002">
    <property type="term" value="F:serine-type D-Ala-D-Ala carboxypeptidase activity"/>
    <property type="evidence" value="ECO:0007669"/>
    <property type="project" value="UniProtKB-EC"/>
</dbReference>
<evidence type="ECO:0000259" key="16">
    <source>
        <dbReference type="Pfam" id="PF03717"/>
    </source>
</evidence>
<reference evidence="17 18" key="1">
    <citation type="submission" date="2020-03" db="EMBL/GenBank/DDBJ databases">
        <title>Metabolic flexibility allows generalist bacteria to become dominant in a frequently disturbed ecosystem.</title>
        <authorList>
            <person name="Chen Y.-J."/>
            <person name="Leung P.M."/>
            <person name="Bay S.K."/>
            <person name="Hugenholtz P."/>
            <person name="Kessler A.J."/>
            <person name="Shelley G."/>
            <person name="Waite D.W."/>
            <person name="Cook P.L."/>
            <person name="Greening C."/>
        </authorList>
    </citation>
    <scope>NUCLEOTIDE SEQUENCE [LARGE SCALE GENOMIC DNA]</scope>
    <source>
        <strain evidence="17">SS_bin_28</strain>
    </source>
</reference>
<name>A0A7Y2E9Y7_UNCEI</name>
<evidence type="ECO:0000256" key="3">
    <source>
        <dbReference type="ARBA" id="ARBA00022475"/>
    </source>
</evidence>
<evidence type="ECO:0000256" key="2">
    <source>
        <dbReference type="ARBA" id="ARBA00004236"/>
    </source>
</evidence>
<comment type="subcellular location">
    <subcellularLocation>
        <location evidence="2">Cell membrane</location>
    </subcellularLocation>
    <subcellularLocation>
        <location evidence="1">Membrane</location>
        <topology evidence="1">Single-pass membrane protein</topology>
    </subcellularLocation>
</comment>
<evidence type="ECO:0000256" key="14">
    <source>
        <dbReference type="SAM" id="Phobius"/>
    </source>
</evidence>
<keyword evidence="9" id="KW-0573">Peptidoglycan synthesis</keyword>
<dbReference type="Proteomes" id="UP000547674">
    <property type="component" value="Unassembled WGS sequence"/>
</dbReference>
<dbReference type="GO" id="GO:0009252">
    <property type="term" value="P:peptidoglycan biosynthetic process"/>
    <property type="evidence" value="ECO:0007669"/>
    <property type="project" value="UniProtKB-KW"/>
</dbReference>
<evidence type="ECO:0000256" key="5">
    <source>
        <dbReference type="ARBA" id="ARBA00022670"/>
    </source>
</evidence>
<dbReference type="Pfam" id="PF03717">
    <property type="entry name" value="PBP_dimer"/>
    <property type="match status" value="1"/>
</dbReference>
<dbReference type="InterPro" id="IPR012338">
    <property type="entry name" value="Beta-lactam/transpept-like"/>
</dbReference>
<dbReference type="PANTHER" id="PTHR30627">
    <property type="entry name" value="PEPTIDOGLYCAN D,D-TRANSPEPTIDASE"/>
    <property type="match status" value="1"/>
</dbReference>
<evidence type="ECO:0000256" key="6">
    <source>
        <dbReference type="ARBA" id="ARBA00022692"/>
    </source>
</evidence>
<feature type="compositionally biased region" description="Low complexity" evidence="13">
    <location>
        <begin position="607"/>
        <end position="619"/>
    </location>
</feature>
<proteinExistence type="predicted"/>
<keyword evidence="7 17" id="KW-0378">Hydrolase</keyword>
<dbReference type="GO" id="GO:0071555">
    <property type="term" value="P:cell wall organization"/>
    <property type="evidence" value="ECO:0007669"/>
    <property type="project" value="UniProtKB-KW"/>
</dbReference>
<dbReference type="InterPro" id="IPR036138">
    <property type="entry name" value="PBP_dimer_sf"/>
</dbReference>
<evidence type="ECO:0000256" key="10">
    <source>
        <dbReference type="ARBA" id="ARBA00022989"/>
    </source>
</evidence>
<feature type="domain" description="Penicillin-binding protein transpeptidase" evidence="15">
    <location>
        <begin position="281"/>
        <end position="593"/>
    </location>
</feature>
<dbReference type="PANTHER" id="PTHR30627:SF2">
    <property type="entry name" value="PEPTIDOGLYCAN D,D-TRANSPEPTIDASE MRDA"/>
    <property type="match status" value="1"/>
</dbReference>
<gene>
    <name evidence="17" type="primary">mrdA</name>
    <name evidence="17" type="ORF">HKN21_09545</name>
</gene>
<evidence type="ECO:0000256" key="11">
    <source>
        <dbReference type="ARBA" id="ARBA00023136"/>
    </source>
</evidence>
<dbReference type="NCBIfam" id="TIGR03423">
    <property type="entry name" value="pbp2_mrdA"/>
    <property type="match status" value="1"/>
</dbReference>
<dbReference type="InterPro" id="IPR017790">
    <property type="entry name" value="Penicillin-binding_protein_2"/>
</dbReference>
<keyword evidence="17" id="KW-0121">Carboxypeptidase</keyword>
<keyword evidence="11 14" id="KW-0472">Membrane</keyword>
<dbReference type="Gene3D" id="3.30.1390.30">
    <property type="entry name" value="Penicillin-binding protein 2a, domain 3"/>
    <property type="match status" value="1"/>
</dbReference>
<dbReference type="GO" id="GO:0071972">
    <property type="term" value="F:peptidoglycan L,D-transpeptidase activity"/>
    <property type="evidence" value="ECO:0007669"/>
    <property type="project" value="TreeGrafter"/>
</dbReference>
<evidence type="ECO:0000256" key="4">
    <source>
        <dbReference type="ARBA" id="ARBA00022519"/>
    </source>
</evidence>
<evidence type="ECO:0000256" key="9">
    <source>
        <dbReference type="ARBA" id="ARBA00022984"/>
    </source>
</evidence>
<dbReference type="GO" id="GO:0006508">
    <property type="term" value="P:proteolysis"/>
    <property type="evidence" value="ECO:0007669"/>
    <property type="project" value="UniProtKB-KW"/>
</dbReference>
<dbReference type="InterPro" id="IPR050515">
    <property type="entry name" value="Beta-lactam/transpept"/>
</dbReference>
<keyword evidence="12" id="KW-0961">Cell wall biogenesis/degradation</keyword>
<evidence type="ECO:0000259" key="15">
    <source>
        <dbReference type="Pfam" id="PF00905"/>
    </source>
</evidence>
<evidence type="ECO:0000256" key="12">
    <source>
        <dbReference type="ARBA" id="ARBA00023316"/>
    </source>
</evidence>
<dbReference type="InterPro" id="IPR001460">
    <property type="entry name" value="PCN-bd_Tpept"/>
</dbReference>
<feature type="region of interest" description="Disordered" evidence="13">
    <location>
        <begin position="603"/>
        <end position="628"/>
    </location>
</feature>
<organism evidence="17 18">
    <name type="scientific">Eiseniibacteriota bacterium</name>
    <dbReference type="NCBI Taxonomy" id="2212470"/>
    <lineage>
        <taxon>Bacteria</taxon>
        <taxon>Candidatus Eiseniibacteriota</taxon>
    </lineage>
</organism>
<comment type="caution">
    <text evidence="17">The sequence shown here is derived from an EMBL/GenBank/DDBJ whole genome shotgun (WGS) entry which is preliminary data.</text>
</comment>
<evidence type="ECO:0000313" key="18">
    <source>
        <dbReference type="Proteomes" id="UP000547674"/>
    </source>
</evidence>
<evidence type="ECO:0000313" key="17">
    <source>
        <dbReference type="EMBL" id="NNF06992.1"/>
    </source>
</evidence>
<keyword evidence="10 14" id="KW-1133">Transmembrane helix</keyword>
<evidence type="ECO:0000256" key="13">
    <source>
        <dbReference type="SAM" id="MobiDB-lite"/>
    </source>
</evidence>
<feature type="transmembrane region" description="Helical" evidence="14">
    <location>
        <begin position="16"/>
        <end position="35"/>
    </location>
</feature>
<dbReference type="Pfam" id="PF00905">
    <property type="entry name" value="Transpeptidase"/>
    <property type="match status" value="1"/>
</dbReference>
<dbReference type="EC" id="3.4.16.4" evidence="17"/>
<keyword evidence="3" id="KW-1003">Cell membrane</keyword>
<dbReference type="Gene3D" id="3.90.1310.10">
    <property type="entry name" value="Penicillin-binding protein 2a (Domain 2)"/>
    <property type="match status" value="1"/>
</dbReference>
<evidence type="ECO:0000256" key="1">
    <source>
        <dbReference type="ARBA" id="ARBA00004167"/>
    </source>
</evidence>
<dbReference type="SUPFAM" id="SSF56601">
    <property type="entry name" value="beta-lactamase/transpeptidase-like"/>
    <property type="match status" value="1"/>
</dbReference>
<evidence type="ECO:0000256" key="8">
    <source>
        <dbReference type="ARBA" id="ARBA00022960"/>
    </source>
</evidence>
<feature type="domain" description="Penicillin-binding protein dimerisation" evidence="16">
    <location>
        <begin position="59"/>
        <end position="231"/>
    </location>
</feature>
<dbReference type="GO" id="GO:0008658">
    <property type="term" value="F:penicillin binding"/>
    <property type="evidence" value="ECO:0007669"/>
    <property type="project" value="InterPro"/>
</dbReference>
<dbReference type="EMBL" id="JABDJR010000378">
    <property type="protein sequence ID" value="NNF06992.1"/>
    <property type="molecule type" value="Genomic_DNA"/>
</dbReference>
<dbReference type="InterPro" id="IPR005311">
    <property type="entry name" value="PBP_dimer"/>
</dbReference>
<dbReference type="GO" id="GO:0008360">
    <property type="term" value="P:regulation of cell shape"/>
    <property type="evidence" value="ECO:0007669"/>
    <property type="project" value="UniProtKB-KW"/>
</dbReference>
<evidence type="ECO:0000256" key="7">
    <source>
        <dbReference type="ARBA" id="ARBA00022801"/>
    </source>
</evidence>
<protein>
    <submittedName>
        <fullName evidence="17">Penicillin-binding protein 2</fullName>
        <ecNumber evidence="17">3.4.16.4</ecNumber>
    </submittedName>
</protein>